<evidence type="ECO:0000256" key="1">
    <source>
        <dbReference type="SAM" id="Phobius"/>
    </source>
</evidence>
<proteinExistence type="predicted"/>
<sequence>MERVRKFFKRTAYAALAAALMFIALFVYLESSKTTAEAEEEPSAYALKIAYVTDANGCMHVFNTDQTKPSADGSIKSIHNNTYKPKDNSKTYAYITSRGDLSNCDFSSIGHGKYTEDSNPDKNGYFEVKSVDIEADTTAVSDMDRAFGWLQNVKKINTENLNTDNVTNMEDMFYRCMSLVSLDLSNFRTSKVTEMGGMFGFCKNLTSLNVFNFDTSQVRNMSCMFEYCEKLTSLNLDSFYTAVLQLPHFS</sequence>
<dbReference type="NCBIfam" id="TIGR02167">
    <property type="entry name" value="Liste_lipo_26"/>
    <property type="match status" value="3"/>
</dbReference>
<name>A0A6N7J170_9FIRM</name>
<keyword evidence="3" id="KW-1185">Reference proteome</keyword>
<dbReference type="Proteomes" id="UP000460257">
    <property type="component" value="Unassembled WGS sequence"/>
</dbReference>
<dbReference type="Pfam" id="PF03382">
    <property type="entry name" value="DUF285"/>
    <property type="match status" value="1"/>
</dbReference>
<dbReference type="InterPro" id="IPR032675">
    <property type="entry name" value="LRR_dom_sf"/>
</dbReference>
<dbReference type="AlphaFoldDB" id="A0A6N7J170"/>
<dbReference type="InterPro" id="IPR011889">
    <property type="entry name" value="Liste_lipo_26"/>
</dbReference>
<accession>A0A6N7J170</accession>
<dbReference type="Gene3D" id="3.80.10.10">
    <property type="entry name" value="Ribonuclease Inhibitor"/>
    <property type="match status" value="1"/>
</dbReference>
<keyword evidence="1" id="KW-0812">Transmembrane</keyword>
<feature type="transmembrane region" description="Helical" evidence="1">
    <location>
        <begin position="12"/>
        <end position="29"/>
    </location>
</feature>
<dbReference type="SUPFAM" id="SSF52047">
    <property type="entry name" value="RNI-like"/>
    <property type="match status" value="1"/>
</dbReference>
<gene>
    <name evidence="2" type="ORF">FRC54_10475</name>
</gene>
<evidence type="ECO:0000313" key="2">
    <source>
        <dbReference type="EMBL" id="MQN02292.1"/>
    </source>
</evidence>
<comment type="caution">
    <text evidence="2">The sequence shown here is derived from an EMBL/GenBank/DDBJ whole genome shotgun (WGS) entry which is preliminary data.</text>
</comment>
<dbReference type="EMBL" id="VOGC01000009">
    <property type="protein sequence ID" value="MQN02292.1"/>
    <property type="molecule type" value="Genomic_DNA"/>
</dbReference>
<keyword evidence="1" id="KW-1133">Transmembrane helix</keyword>
<organism evidence="2 3">
    <name type="scientific">Candidatus Weimeria bifida</name>
    <dbReference type="NCBI Taxonomy" id="2599074"/>
    <lineage>
        <taxon>Bacteria</taxon>
        <taxon>Bacillati</taxon>
        <taxon>Bacillota</taxon>
        <taxon>Clostridia</taxon>
        <taxon>Lachnospirales</taxon>
        <taxon>Lachnospiraceae</taxon>
        <taxon>Candidatus Weimeria</taxon>
    </lineage>
</organism>
<protein>
    <submittedName>
        <fullName evidence="2">BspA family leucine-rich repeat surface protein</fullName>
    </submittedName>
</protein>
<evidence type="ECO:0000313" key="3">
    <source>
        <dbReference type="Proteomes" id="UP000460257"/>
    </source>
</evidence>
<reference evidence="2" key="1">
    <citation type="journal article" date="2020" name="Appl. Environ. Microbiol.">
        <title>Medium-Chain Fatty Acid Synthesis by 'Candidatus Weimeria bifida' gen. nov., sp. nov., and 'Candidatus Pseudoramibacter fermentans' sp. nov.</title>
        <authorList>
            <person name="Scarborough M.J."/>
            <person name="Myers K.S."/>
            <person name="Donohue T.J."/>
            <person name="Noguera D.R."/>
        </authorList>
    </citation>
    <scope>NUCLEOTIDE SEQUENCE</scope>
    <source>
        <strain evidence="2">LCO1.1</strain>
    </source>
</reference>
<dbReference type="InterPro" id="IPR005046">
    <property type="entry name" value="DUF285"/>
</dbReference>
<keyword evidence="1" id="KW-0472">Membrane</keyword>